<proteinExistence type="predicted"/>
<evidence type="ECO:0000313" key="1">
    <source>
        <dbReference type="Proteomes" id="UP000504630"/>
    </source>
</evidence>
<evidence type="ECO:0000313" key="2">
    <source>
        <dbReference type="RefSeq" id="XP_029281275.1"/>
    </source>
</evidence>
<accession>A0A6J2P742</accession>
<dbReference type="Proteomes" id="UP000504630">
    <property type="component" value="Chromosome 3"/>
</dbReference>
<dbReference type="GeneID" id="115003560"/>
<dbReference type="PANTHER" id="PTHR31635:SF196">
    <property type="entry name" value="REVERSE TRANSCRIPTASE DOMAIN-CONTAINING PROTEIN-RELATED"/>
    <property type="match status" value="1"/>
</dbReference>
<gene>
    <name evidence="2" type="primary">LOC115003560</name>
</gene>
<dbReference type="InParanoid" id="A0A6J2P742"/>
<name>A0A6J2P742_COTGO</name>
<dbReference type="KEGG" id="cgob:115003560"/>
<dbReference type="RefSeq" id="XP_029281275.1">
    <property type="nucleotide sequence ID" value="XM_029425415.1"/>
</dbReference>
<sequence length="300" mass="35342">MNILPKLLYLFQNIPLPPPPNLFSKLRKSFFIFLWNNKRARLRLTLLYMPYDRGGLACPNPLWYYWATQLRTTMFYFANDNLPAWREMECQFLELPLPIYLYSTSLKKRIKKPTKPITRNMIRVWHEVRKYLGEPLSRSRSSPIWGNDDFTPGRADSGFNLWSDKGVQKIQDLYRLNDDKLMSFEELASKHNIPQKHFLLISASPESSEAKLKNWREDLQEDLSIDEWEGACKKAQSQTANTRLKLLQYNWLMRTYITPEMLNKFNGNIPDLCFQMWTIQGNVLPLCLGVYQDKNVLGGC</sequence>
<protein>
    <submittedName>
        <fullName evidence="2">Uncharacterized protein LOC115003560</fullName>
    </submittedName>
</protein>
<organism evidence="1 2">
    <name type="scientific">Cottoperca gobio</name>
    <name type="common">Frogmouth</name>
    <name type="synonym">Aphritis gobio</name>
    <dbReference type="NCBI Taxonomy" id="56716"/>
    <lineage>
        <taxon>Eukaryota</taxon>
        <taxon>Metazoa</taxon>
        <taxon>Chordata</taxon>
        <taxon>Craniata</taxon>
        <taxon>Vertebrata</taxon>
        <taxon>Euteleostomi</taxon>
        <taxon>Actinopterygii</taxon>
        <taxon>Neopterygii</taxon>
        <taxon>Teleostei</taxon>
        <taxon>Neoteleostei</taxon>
        <taxon>Acanthomorphata</taxon>
        <taxon>Eupercaria</taxon>
        <taxon>Perciformes</taxon>
        <taxon>Notothenioidei</taxon>
        <taxon>Bovichtidae</taxon>
        <taxon>Cottoperca</taxon>
    </lineage>
</organism>
<reference evidence="2" key="1">
    <citation type="submission" date="2025-08" db="UniProtKB">
        <authorList>
            <consortium name="RefSeq"/>
        </authorList>
    </citation>
    <scope>IDENTIFICATION</scope>
</reference>
<dbReference type="PANTHER" id="PTHR31635">
    <property type="entry name" value="REVERSE TRANSCRIPTASE DOMAIN-CONTAINING PROTEIN-RELATED"/>
    <property type="match status" value="1"/>
</dbReference>
<dbReference type="AlphaFoldDB" id="A0A6J2P742"/>
<dbReference type="OrthoDB" id="8959729at2759"/>
<keyword evidence="1" id="KW-1185">Reference proteome</keyword>